<name>A0A451A356_9GAMM</name>
<evidence type="ECO:0000313" key="1">
    <source>
        <dbReference type="EMBL" id="VFK60456.1"/>
    </source>
</evidence>
<sequence length="58" mass="6605">MLALRAKADRGWNPGTRTDSPKFLFFRYLNISALRAETQRGVGLAPYMVCQDFCFSDT</sequence>
<dbReference type="AlphaFoldDB" id="A0A451A356"/>
<dbReference type="EMBL" id="CAADFY010000214">
    <property type="protein sequence ID" value="VFK60456.1"/>
    <property type="molecule type" value="Genomic_DNA"/>
</dbReference>
<protein>
    <submittedName>
        <fullName evidence="1">Uncharacterized protein</fullName>
    </submittedName>
</protein>
<evidence type="ECO:0000313" key="2">
    <source>
        <dbReference type="EMBL" id="VFK69768.1"/>
    </source>
</evidence>
<proteinExistence type="predicted"/>
<gene>
    <name evidence="2" type="ORF">BECKTUN1418E_GA0071001_12125</name>
    <name evidence="1" type="ORF">BECKTUN1418F_GA0071002_12144</name>
</gene>
<accession>A0A451A356</accession>
<reference evidence="1" key="1">
    <citation type="submission" date="2019-02" db="EMBL/GenBank/DDBJ databases">
        <authorList>
            <person name="Gruber-Vodicka R. H."/>
            <person name="Seah K. B. B."/>
        </authorList>
    </citation>
    <scope>NUCLEOTIDE SEQUENCE</scope>
    <source>
        <strain evidence="2">BECK_BY2</strain>
        <strain evidence="1">BECK_BY3</strain>
    </source>
</reference>
<dbReference type="EMBL" id="CAADFV010000212">
    <property type="protein sequence ID" value="VFK69768.1"/>
    <property type="molecule type" value="Genomic_DNA"/>
</dbReference>
<organism evidence="1">
    <name type="scientific">Candidatus Kentrum sp. TUN</name>
    <dbReference type="NCBI Taxonomy" id="2126343"/>
    <lineage>
        <taxon>Bacteria</taxon>
        <taxon>Pseudomonadati</taxon>
        <taxon>Pseudomonadota</taxon>
        <taxon>Gammaproteobacteria</taxon>
        <taxon>Candidatus Kentrum</taxon>
    </lineage>
</organism>